<keyword evidence="9" id="KW-1133">Transmembrane helix</keyword>
<dbReference type="GO" id="GO:1901029">
    <property type="term" value="P:negative regulation of mitochondrial outer membrane permeabilization involved in apoptotic signaling pathway"/>
    <property type="evidence" value="ECO:0007669"/>
    <property type="project" value="TreeGrafter"/>
</dbReference>
<dbReference type="SUPFAM" id="SSF103506">
    <property type="entry name" value="Mitochondrial carrier"/>
    <property type="match status" value="1"/>
</dbReference>
<evidence type="ECO:0000313" key="15">
    <source>
        <dbReference type="EMBL" id="CAD7683213.1"/>
    </source>
</evidence>
<keyword evidence="7" id="KW-0677">Repeat</keyword>
<dbReference type="GO" id="GO:1990544">
    <property type="term" value="P:mitochondrial ATP transmembrane transport"/>
    <property type="evidence" value="ECO:0007669"/>
    <property type="project" value="InterPro"/>
</dbReference>
<comment type="function">
    <text evidence="13">ADP:ATP antiporter that mediates import of ADP into the mitochondrial matrix for ATP synthesis, and export of ATP out to fuel the cell. Cycles between the cytoplasmic-open state (c-state) and the matrix-open state (m-state): operates by the alternating access mechanism with a single substrate-binding site intermittently exposed to either the cytosolic (c-state) or matrix (m-state) side of the inner mitochondrial membrane.</text>
</comment>
<evidence type="ECO:0000256" key="9">
    <source>
        <dbReference type="ARBA" id="ARBA00022989"/>
    </source>
</evidence>
<dbReference type="PRINTS" id="PR00926">
    <property type="entry name" value="MITOCARRIER"/>
</dbReference>
<evidence type="ECO:0000256" key="3">
    <source>
        <dbReference type="ARBA" id="ARBA00011245"/>
    </source>
</evidence>
<dbReference type="GO" id="GO:0140021">
    <property type="term" value="P:mitochondrial ADP transmembrane transport"/>
    <property type="evidence" value="ECO:0007669"/>
    <property type="project" value="InterPro"/>
</dbReference>
<evidence type="ECO:0000313" key="16">
    <source>
        <dbReference type="Proteomes" id="UP000645828"/>
    </source>
</evidence>
<proteinExistence type="inferred from homology"/>
<dbReference type="GO" id="GO:0005471">
    <property type="term" value="F:ATP:ADP antiporter activity"/>
    <property type="evidence" value="ECO:0007669"/>
    <property type="project" value="UniProtKB-UniRule"/>
</dbReference>
<dbReference type="InterPro" id="IPR023395">
    <property type="entry name" value="MCP_dom_sf"/>
</dbReference>
<comment type="similarity">
    <text evidence="2 14">Belongs to the mitochondrial carrier (TC 2.A.29) family.</text>
</comment>
<dbReference type="Gene3D" id="1.50.40.10">
    <property type="entry name" value="Mitochondrial carrier domain"/>
    <property type="match status" value="1"/>
</dbReference>
<gene>
    <name evidence="15" type="ORF">NYPRO_LOCUS16005</name>
</gene>
<protein>
    <recommendedName>
        <fullName evidence="14">ADP/ATP translocase</fullName>
    </recommendedName>
    <alternativeName>
        <fullName evidence="14">ADP,ATP carrier protein</fullName>
    </alternativeName>
</protein>
<evidence type="ECO:0000256" key="6">
    <source>
        <dbReference type="ARBA" id="ARBA00022692"/>
    </source>
</evidence>
<keyword evidence="8" id="KW-0999">Mitochondrion inner membrane</keyword>
<dbReference type="GO" id="GO:0005743">
    <property type="term" value="C:mitochondrial inner membrane"/>
    <property type="evidence" value="ECO:0007669"/>
    <property type="project" value="UniProtKB-SubCell"/>
</dbReference>
<evidence type="ECO:0000256" key="13">
    <source>
        <dbReference type="ARBA" id="ARBA00045250"/>
    </source>
</evidence>
<sequence length="268" mass="29767">MASIRTVLHNCIFRKYSIIIYQRGSRWREAYISIIEKAFGRPPYSHINILIEGSPGGSAKQDIALCLLGLDATKCHISGVAVATSRTFVVPIKQVKPLLQVQPASRQITIGKQYEGLIDFLSFWCSNLANVIRYFLTQSFNFAFKGLPGLWNLASGGATGGRALCFMYPLDFAHTHLAADVSKAETERKFSLGIIIYPAAYLGIYDTAKGMFPDPKSRGQRTDIMYAGRLDCWKKIARDEGAKVFSSVHGAMFSEAWVVLLHLSCDEI</sequence>
<evidence type="ECO:0000256" key="1">
    <source>
        <dbReference type="ARBA" id="ARBA00004448"/>
    </source>
</evidence>
<evidence type="ECO:0000256" key="7">
    <source>
        <dbReference type="ARBA" id="ARBA00022737"/>
    </source>
</evidence>
<dbReference type="EMBL" id="CAJHUB010000755">
    <property type="protein sequence ID" value="CAD7683213.1"/>
    <property type="molecule type" value="Genomic_DNA"/>
</dbReference>
<evidence type="ECO:0000256" key="2">
    <source>
        <dbReference type="ARBA" id="ARBA00006375"/>
    </source>
</evidence>
<comment type="subcellular location">
    <subcellularLocation>
        <location evidence="14">Membrane</location>
        <topology evidence="14">Multi-pass membrane protein</topology>
    </subcellularLocation>
    <subcellularLocation>
        <location evidence="1">Mitochondrion inner membrane</location>
        <topology evidence="1">Multi-pass membrane protein</topology>
    </subcellularLocation>
</comment>
<comment type="function">
    <text evidence="14">Catalyzes the exchange of ADP and ATP across the membrane.</text>
</comment>
<keyword evidence="5" id="KW-0050">Antiport</keyword>
<accession>A0A811YZN0</accession>
<dbReference type="AlphaFoldDB" id="A0A811YZN0"/>
<dbReference type="InterPro" id="IPR002067">
    <property type="entry name" value="MCP"/>
</dbReference>
<evidence type="ECO:0000256" key="12">
    <source>
        <dbReference type="ARBA" id="ARBA00024169"/>
    </source>
</evidence>
<dbReference type="InterPro" id="IPR002113">
    <property type="entry name" value="ADT_euk_type"/>
</dbReference>
<comment type="caution">
    <text evidence="15">The sequence shown here is derived from an EMBL/GenBank/DDBJ whole genome shotgun (WGS) entry which is preliminary data.</text>
</comment>
<evidence type="ECO:0000256" key="4">
    <source>
        <dbReference type="ARBA" id="ARBA00022448"/>
    </source>
</evidence>
<keyword evidence="6" id="KW-0812">Transmembrane</keyword>
<dbReference type="PANTHER" id="PTHR45635">
    <property type="entry name" value="ADP,ATP CARRIER PROTEIN 1-RELATED-RELATED"/>
    <property type="match status" value="1"/>
</dbReference>
<comment type="subunit">
    <text evidence="3 14">Monomer.</text>
</comment>
<keyword evidence="16" id="KW-1185">Reference proteome</keyword>
<evidence type="ECO:0000256" key="11">
    <source>
        <dbReference type="ARBA" id="ARBA00023136"/>
    </source>
</evidence>
<organism evidence="15 16">
    <name type="scientific">Nyctereutes procyonoides</name>
    <name type="common">Raccoon dog</name>
    <name type="synonym">Canis procyonoides</name>
    <dbReference type="NCBI Taxonomy" id="34880"/>
    <lineage>
        <taxon>Eukaryota</taxon>
        <taxon>Metazoa</taxon>
        <taxon>Chordata</taxon>
        <taxon>Craniata</taxon>
        <taxon>Vertebrata</taxon>
        <taxon>Euteleostomi</taxon>
        <taxon>Mammalia</taxon>
        <taxon>Eutheria</taxon>
        <taxon>Laurasiatheria</taxon>
        <taxon>Carnivora</taxon>
        <taxon>Caniformia</taxon>
        <taxon>Canidae</taxon>
        <taxon>Nyctereutes</taxon>
    </lineage>
</organism>
<keyword evidence="11" id="KW-0472">Membrane</keyword>
<keyword evidence="4 14" id="KW-0813">Transport</keyword>
<evidence type="ECO:0000256" key="8">
    <source>
        <dbReference type="ARBA" id="ARBA00022792"/>
    </source>
</evidence>
<keyword evidence="10" id="KW-0496">Mitochondrion</keyword>
<reference evidence="15" key="1">
    <citation type="submission" date="2020-12" db="EMBL/GenBank/DDBJ databases">
        <authorList>
            <consortium name="Molecular Ecology Group"/>
        </authorList>
    </citation>
    <scope>NUCLEOTIDE SEQUENCE</scope>
    <source>
        <strain evidence="15">TBG_1078</strain>
    </source>
</reference>
<evidence type="ECO:0000256" key="5">
    <source>
        <dbReference type="ARBA" id="ARBA00022449"/>
    </source>
</evidence>
<comment type="catalytic activity">
    <reaction evidence="12">
        <text>H(+)(in) = H(+)(out)</text>
        <dbReference type="Rhea" id="RHEA:34979"/>
        <dbReference type="ChEBI" id="CHEBI:15378"/>
    </reaction>
</comment>
<evidence type="ECO:0000256" key="10">
    <source>
        <dbReference type="ARBA" id="ARBA00023128"/>
    </source>
</evidence>
<name>A0A811YZN0_NYCPR</name>
<evidence type="ECO:0000256" key="14">
    <source>
        <dbReference type="RuleBase" id="RU368008"/>
    </source>
</evidence>
<dbReference type="PANTHER" id="PTHR45635:SF14">
    <property type="entry name" value="ADP_ATP TRANSLOCASE"/>
    <property type="match status" value="1"/>
</dbReference>
<dbReference type="Proteomes" id="UP000645828">
    <property type="component" value="Unassembled WGS sequence"/>
</dbReference>